<accession>A0A8H6ATV5</accession>
<keyword evidence="4" id="KW-0378">Hydrolase</keyword>
<dbReference type="PANTHER" id="PTHR10887">
    <property type="entry name" value="DNA2/NAM7 HELICASE FAMILY"/>
    <property type="match status" value="1"/>
</dbReference>
<dbReference type="GeneID" id="59258913"/>
<keyword evidence="4" id="KW-0547">Nucleotide-binding</keyword>
<protein>
    <submittedName>
        <fullName evidence="4">Putative nf-x1 finger and helicase domain protein</fullName>
    </submittedName>
</protein>
<evidence type="ECO:0000256" key="1">
    <source>
        <dbReference type="PROSITE-ProRule" id="PRU00723"/>
    </source>
</evidence>
<evidence type="ECO:0000256" key="2">
    <source>
        <dbReference type="SAM" id="MobiDB-lite"/>
    </source>
</evidence>
<dbReference type="InterPro" id="IPR000571">
    <property type="entry name" value="Znf_CCCH"/>
</dbReference>
<evidence type="ECO:0000313" key="4">
    <source>
        <dbReference type="EMBL" id="KAF5873370.1"/>
    </source>
</evidence>
<comment type="caution">
    <text evidence="4">The sequence shown here is derived from an EMBL/GenBank/DDBJ whole genome shotgun (WGS) entry which is preliminary data.</text>
</comment>
<dbReference type="Proteomes" id="UP000531561">
    <property type="component" value="Unassembled WGS sequence"/>
</dbReference>
<dbReference type="AlphaFoldDB" id="A0A8H6ATV5"/>
<reference evidence="4 5" key="1">
    <citation type="journal article" date="2020" name="Phytopathology">
        <title>A high-quality genome resource of Botrytis fragariae, a new and rapidly spreading fungal pathogen causing strawberry gray mold in the U.S.A.</title>
        <authorList>
            <person name="Wu Y."/>
            <person name="Saski C.A."/>
            <person name="Schnabel G."/>
            <person name="Xiao S."/>
            <person name="Hu M."/>
        </authorList>
    </citation>
    <scope>NUCLEOTIDE SEQUENCE [LARGE SCALE GENOMIC DNA]</scope>
    <source>
        <strain evidence="4 5">BVB16</strain>
    </source>
</reference>
<sequence length="885" mass="99407">MASWRGDTVSRGWQEGDEEDGSWRGRNRGSGGIGRQSSRRSFGSHVRGRGRGIGERGLGNPNRSDEICWSFQRTGNCPRGSRCRFSREVSYADEVFQQPRSRPDETLARQEARNAYSSWKYLIKSHPRPNDIRTTEMLWHGALKILNGEDRDNKQMVPQDLENDNFFGREHIRVLLGMTTHTNCAGTYVKLVQPFLDVMTHQALLDCLSIDTCVGNLYNLISGKLLRRERHALFHDDLPNVVTSLETSVAIISIDRNSAAFAIVPSRIQEIQGMIARANGLLYQEDQQQVDGVSTAVVLTLPSTIDEAWKSKFHSLILHNWSKNLNKKRQGKVMERVETTRRRRFNSTGLDLDYSLISNESRAIVTAKPAIGSSNDSESLALLNSSSARGIMVELPSVILATFTPILENLQDKQRLNRLPFRQWILPDRRQFGSSTTLNIPPPLYARGSRSAYSLDSILQDRSKGDLLIKNSVSSVDDAGLIDEIEQRTELDRTGKFFLGVKLVKVLLACKTVTLGPIIIVYYTNHALDQFLEYLVQSGIGKVIRIGGQSKSKILDGKNLRVVSQGETTTKPESNTLRTSHSALESEEYHVEKLLRQLNGLGDYPEWGSLKDYVARRYHEIYQQFDRFDEEGFETVGGEPFNLWLRYNTEMEGQAPTFSATCTIDDLIEFANVNVHALKGNEKIILVRLLAEETRKEVTNDLFESITRTEEHSQAIQNVYSGKDRRVLQGADIIGATTTGLATKMSTLKHVKAKVIVCEEAGEVLKAHMLSALLPSVEHVISIGDHEQLRPSTNNYNLSLESQAGASYKLDHSQFERLSVGDPGRLTLPVAQLNIQRRMRPDISRLIKTKYPRLIDHDVTKILADVGSTSLVLSSNGNNHTIPIQ</sequence>
<dbReference type="Gene3D" id="3.40.50.300">
    <property type="entry name" value="P-loop containing nucleotide triphosphate hydrolases"/>
    <property type="match status" value="2"/>
</dbReference>
<dbReference type="GO" id="GO:0008270">
    <property type="term" value="F:zinc ion binding"/>
    <property type="evidence" value="ECO:0007669"/>
    <property type="project" value="UniProtKB-KW"/>
</dbReference>
<dbReference type="InterPro" id="IPR027417">
    <property type="entry name" value="P-loop_NTPase"/>
</dbReference>
<dbReference type="PROSITE" id="PS50103">
    <property type="entry name" value="ZF_C3H1"/>
    <property type="match status" value="1"/>
</dbReference>
<keyword evidence="1" id="KW-0863">Zinc-finger</keyword>
<dbReference type="GO" id="GO:0004386">
    <property type="term" value="F:helicase activity"/>
    <property type="evidence" value="ECO:0007669"/>
    <property type="project" value="UniProtKB-KW"/>
</dbReference>
<dbReference type="RefSeq" id="XP_037192316.1">
    <property type="nucleotide sequence ID" value="XM_037335221.1"/>
</dbReference>
<dbReference type="Pfam" id="PF13086">
    <property type="entry name" value="AAA_11"/>
    <property type="match status" value="1"/>
</dbReference>
<dbReference type="GO" id="GO:0031380">
    <property type="term" value="C:nuclear RNA-directed RNA polymerase complex"/>
    <property type="evidence" value="ECO:0007669"/>
    <property type="project" value="TreeGrafter"/>
</dbReference>
<dbReference type="SUPFAM" id="SSF52540">
    <property type="entry name" value="P-loop containing nucleoside triphosphate hydrolases"/>
    <property type="match status" value="1"/>
</dbReference>
<keyword evidence="5" id="KW-1185">Reference proteome</keyword>
<dbReference type="PANTHER" id="PTHR10887:SF445">
    <property type="entry name" value="NFX1-TYPE ZINC FINGER-CONTAINING PROTEIN 1"/>
    <property type="match status" value="1"/>
</dbReference>
<feature type="compositionally biased region" description="Low complexity" evidence="2">
    <location>
        <begin position="35"/>
        <end position="44"/>
    </location>
</feature>
<dbReference type="InterPro" id="IPR041677">
    <property type="entry name" value="DNA2/NAM7_AAA_11"/>
</dbReference>
<feature type="region of interest" description="Disordered" evidence="2">
    <location>
        <begin position="1"/>
        <end position="59"/>
    </location>
</feature>
<evidence type="ECO:0000259" key="3">
    <source>
        <dbReference type="PROSITE" id="PS50103"/>
    </source>
</evidence>
<keyword evidence="4" id="KW-0347">Helicase</keyword>
<dbReference type="GO" id="GO:0031048">
    <property type="term" value="P:regulatory ncRNA-mediated heterochromatin formation"/>
    <property type="evidence" value="ECO:0007669"/>
    <property type="project" value="TreeGrafter"/>
</dbReference>
<keyword evidence="4" id="KW-0067">ATP-binding</keyword>
<keyword evidence="1" id="KW-0479">Metal-binding</keyword>
<feature type="domain" description="C3H1-type" evidence="3">
    <location>
        <begin position="62"/>
        <end position="90"/>
    </location>
</feature>
<dbReference type="Pfam" id="PF00642">
    <property type="entry name" value="zf-CCCH"/>
    <property type="match status" value="1"/>
</dbReference>
<evidence type="ECO:0000313" key="5">
    <source>
        <dbReference type="Proteomes" id="UP000531561"/>
    </source>
</evidence>
<keyword evidence="1" id="KW-0862">Zinc</keyword>
<name>A0A8H6ATV5_9HELO</name>
<dbReference type="OrthoDB" id="3564767at2759"/>
<gene>
    <name evidence="4" type="ORF">Bfra_004829</name>
</gene>
<organism evidence="4 5">
    <name type="scientific">Botrytis fragariae</name>
    <dbReference type="NCBI Taxonomy" id="1964551"/>
    <lineage>
        <taxon>Eukaryota</taxon>
        <taxon>Fungi</taxon>
        <taxon>Dikarya</taxon>
        <taxon>Ascomycota</taxon>
        <taxon>Pezizomycotina</taxon>
        <taxon>Leotiomycetes</taxon>
        <taxon>Helotiales</taxon>
        <taxon>Sclerotiniaceae</taxon>
        <taxon>Botrytis</taxon>
    </lineage>
</organism>
<proteinExistence type="predicted"/>
<dbReference type="EMBL" id="JABFCT010000008">
    <property type="protein sequence ID" value="KAF5873370.1"/>
    <property type="molecule type" value="Genomic_DNA"/>
</dbReference>
<feature type="zinc finger region" description="C3H1-type" evidence="1">
    <location>
        <begin position="62"/>
        <end position="90"/>
    </location>
</feature>
<dbReference type="InterPro" id="IPR045055">
    <property type="entry name" value="DNA2/NAM7-like"/>
</dbReference>